<dbReference type="EMBL" id="AFIG01000003">
    <property type="protein sequence ID" value="EGL53081.1"/>
    <property type="molecule type" value="Genomic_DNA"/>
</dbReference>
<dbReference type="Proteomes" id="UP000003544">
    <property type="component" value="Unassembled WGS sequence"/>
</dbReference>
<evidence type="ECO:0000256" key="6">
    <source>
        <dbReference type="PROSITE-ProRule" id="PRU01362"/>
    </source>
</evidence>
<keyword evidence="5 6" id="KW-0238">DNA-binding</keyword>
<organism evidence="9 10">
    <name type="scientific">Methylophaga aminisulfidivorans MP</name>
    <dbReference type="NCBI Taxonomy" id="1026882"/>
    <lineage>
        <taxon>Bacteria</taxon>
        <taxon>Pseudomonadati</taxon>
        <taxon>Pseudomonadota</taxon>
        <taxon>Gammaproteobacteria</taxon>
        <taxon>Thiotrichales</taxon>
        <taxon>Piscirickettsiaceae</taxon>
        <taxon>Methylophaga</taxon>
    </lineage>
</organism>
<dbReference type="GO" id="GO:0016779">
    <property type="term" value="F:nucleotidyltransferase activity"/>
    <property type="evidence" value="ECO:0007669"/>
    <property type="project" value="UniProtKB-UniRule"/>
</dbReference>
<dbReference type="STRING" id="1026882.MAMP_00274"/>
<keyword evidence="3 6" id="KW-0808">Transferase</keyword>
<keyword evidence="1 6" id="KW-1277">Toxin-antitoxin system</keyword>
<proteinExistence type="inferred from homology"/>
<feature type="binding site" evidence="6">
    <location>
        <position position="373"/>
    </location>
    <ligand>
        <name>NAD(+)</name>
        <dbReference type="ChEBI" id="CHEBI:57540"/>
    </ligand>
</feature>
<protein>
    <recommendedName>
        <fullName evidence="8">DarT domain-containing protein</fullName>
    </recommendedName>
</protein>
<dbReference type="RefSeq" id="WP_007146331.1">
    <property type="nucleotide sequence ID" value="NZ_AFIG01000003.1"/>
</dbReference>
<evidence type="ECO:0000313" key="10">
    <source>
        <dbReference type="Proteomes" id="UP000003544"/>
    </source>
</evidence>
<evidence type="ECO:0000313" key="9">
    <source>
        <dbReference type="EMBL" id="EGL53081.1"/>
    </source>
</evidence>
<gene>
    <name evidence="9" type="ORF">MAMP_00274</name>
</gene>
<comment type="similarity">
    <text evidence="6">Belongs to the DarT ADP-ribosyltransferase family.</text>
</comment>
<feature type="binding site" evidence="6">
    <location>
        <begin position="338"/>
        <end position="340"/>
    </location>
    <ligand>
        <name>NAD(+)</name>
        <dbReference type="ChEBI" id="CHEBI:57540"/>
    </ligand>
</feature>
<evidence type="ECO:0000256" key="7">
    <source>
        <dbReference type="SAM" id="Phobius"/>
    </source>
</evidence>
<evidence type="ECO:0000256" key="1">
    <source>
        <dbReference type="ARBA" id="ARBA00022649"/>
    </source>
</evidence>
<comment type="catalytic activity">
    <reaction evidence="6">
        <text>a thymidine in DNA + NAD(+) = an N-(ADP-alpha-D-ribosyl)-thymidine in DNA + nicotinamide + H(+)</text>
        <dbReference type="Rhea" id="RHEA:71651"/>
        <dbReference type="Rhea" id="RHEA-COMP:13556"/>
        <dbReference type="Rhea" id="RHEA-COMP:18051"/>
        <dbReference type="ChEBI" id="CHEBI:15378"/>
        <dbReference type="ChEBI" id="CHEBI:17154"/>
        <dbReference type="ChEBI" id="CHEBI:57540"/>
        <dbReference type="ChEBI" id="CHEBI:137386"/>
        <dbReference type="ChEBI" id="CHEBI:191199"/>
    </reaction>
</comment>
<comment type="caution">
    <text evidence="9">The sequence shown here is derived from an EMBL/GenBank/DDBJ whole genome shotgun (WGS) entry which is preliminary data.</text>
</comment>
<feature type="active site" description="Proton acceptor" evidence="6">
    <location>
        <position position="373"/>
    </location>
</feature>
<keyword evidence="10" id="KW-1185">Reference proteome</keyword>
<evidence type="ECO:0000256" key="4">
    <source>
        <dbReference type="ARBA" id="ARBA00022695"/>
    </source>
</evidence>
<dbReference type="InterPro" id="IPR029494">
    <property type="entry name" value="DarT"/>
</dbReference>
<keyword evidence="7" id="KW-0472">Membrane</keyword>
<dbReference type="OrthoDB" id="2052979at2"/>
<feature type="active site" evidence="6">
    <location>
        <position position="475"/>
    </location>
</feature>
<evidence type="ECO:0000256" key="2">
    <source>
        <dbReference type="ARBA" id="ARBA00022676"/>
    </source>
</evidence>
<comment type="caution">
    <text evidence="6">Lacks conserved residue(s) required for the propagation of feature annotation.</text>
</comment>
<keyword evidence="7" id="KW-1133">Transmembrane helix</keyword>
<dbReference type="GO" id="GO:0016757">
    <property type="term" value="F:glycosyltransferase activity"/>
    <property type="evidence" value="ECO:0007669"/>
    <property type="project" value="UniProtKB-UniRule"/>
</dbReference>
<keyword evidence="7" id="KW-0812">Transmembrane</keyword>
<evidence type="ECO:0000256" key="5">
    <source>
        <dbReference type="ARBA" id="ARBA00023125"/>
    </source>
</evidence>
<dbReference type="Pfam" id="PF14487">
    <property type="entry name" value="DarT"/>
    <property type="match status" value="1"/>
</dbReference>
<accession>F5T1I5</accession>
<dbReference type="PROSITE" id="PS52018">
    <property type="entry name" value="DART"/>
    <property type="match status" value="1"/>
</dbReference>
<name>F5T1I5_9GAMM</name>
<reference evidence="9 10" key="1">
    <citation type="journal article" date="2011" name="J. Bacteriol.">
        <title>Draft genome sequence of Methylophaga aminisulfidivorans MP T.</title>
        <authorList>
            <person name="Han G.H."/>
            <person name="Kim W."/>
            <person name="Chun J."/>
            <person name="Kim S.W."/>
        </authorList>
    </citation>
    <scope>NUCLEOTIDE SEQUENCE [LARGE SCALE GENOMIC DNA]</scope>
    <source>
        <strain evidence="10">MP(T)</strain>
    </source>
</reference>
<feature type="domain" description="DarT" evidence="8">
    <location>
        <begin position="334"/>
        <end position="524"/>
    </location>
</feature>
<feature type="transmembrane region" description="Helical" evidence="7">
    <location>
        <begin position="24"/>
        <end position="41"/>
    </location>
</feature>
<keyword evidence="2 6" id="KW-0328">Glycosyltransferase</keyword>
<dbReference type="eggNOG" id="ENOG50330K2">
    <property type="taxonomic scope" value="Bacteria"/>
</dbReference>
<evidence type="ECO:0000256" key="3">
    <source>
        <dbReference type="ARBA" id="ARBA00022679"/>
    </source>
</evidence>
<keyword evidence="4 6" id="KW-0548">Nucleotidyltransferase</keyword>
<evidence type="ECO:0000259" key="8">
    <source>
        <dbReference type="PROSITE" id="PS52018"/>
    </source>
</evidence>
<dbReference type="GO" id="GO:0003677">
    <property type="term" value="F:DNA binding"/>
    <property type="evidence" value="ECO:0007669"/>
    <property type="project" value="UniProtKB-UniRule"/>
</dbReference>
<dbReference type="AlphaFoldDB" id="F5T1I5"/>
<sequence>METVLIWQTVITASIVLSRLHSKVLMIVVALCWTGWTILALQTSPLFVLQLISTWGTVWIISWCSGLFGKPDKKNDNSTLKTEIRPQHDVVESESESDNALNKIGTTINKGLFQFSETLDRVNDNLKKEAEKDKLNQNFLLELYAFRLSVDHAIKNAEAAYQSDHLYENEPEKRKLYEQTRIQISNSLKELNAEGVEERKIELSTIPLVHFAADISHSPLALNQRIEKVQECLNYVAQVEKRISEERSLLEYIDKVIDKKPFISFLTFNKWSLSGHLRKLNSEERHKERVSHKSSTFLSQTVSTDVILQTDGRLPKAELYKEKIKGIVEKRNINYLVHFTRIENLPKILENGLKSRTSLQLDGVGGLMNDTLRLDNVNDAISTSISFPNYKMFYRKQIQFPHADWAVIKLEPSILWELDCAFCYSNAAGKASTKLTLDARRSAAAFEKMFDENLGNTVRQSLKIPDNYPTDPQAEVLVLEGISPKYIQSICLNQKTEMHNLSQVQETIKPYLNMFKFFHEPMMFLPRKDYDSWGPVKLGDYGLVKGNPYTPDDFQF</sequence>